<dbReference type="InterPro" id="IPR010998">
    <property type="entry name" value="Integrase_recombinase_N"/>
</dbReference>
<dbReference type="GO" id="GO:0015074">
    <property type="term" value="P:DNA integration"/>
    <property type="evidence" value="ECO:0007669"/>
    <property type="project" value="InterPro"/>
</dbReference>
<feature type="domain" description="Arm DNA-binding" evidence="4">
    <location>
        <begin position="4"/>
        <end position="82"/>
    </location>
</feature>
<dbReference type="PANTHER" id="PTHR30349">
    <property type="entry name" value="PHAGE INTEGRASE-RELATED"/>
    <property type="match status" value="1"/>
</dbReference>
<dbReference type="Gene3D" id="1.10.443.10">
    <property type="entry name" value="Intergrase catalytic core"/>
    <property type="match status" value="1"/>
</dbReference>
<sequence length="495" mass="57025">MAQFFLRSKREEGEAPLYTKIRRNGMQMYVCTGIKVDIREWNKAQRSFSAMQRYEQTEEGAKVHDLQMRVMKAVDTLYAEGKINTKEDKAIIEEAMNNIVTGGTEEIQQVKKIAEAKSRKYVVQFYEYFFAGISDGSISHGSNSEYSAGSVQVWKTFGRYLHEYCGGNVTFDDIDKPFADGFTQFLQKKDFMPNTINKNVTCFRKLCNLAAMEGYNKNAVSLKVWKDRTVKEDEKRAEIYLTEEEIDALYNLELTGENEIVRDIFVLGYFSCQRYSDYCRLREENFVTYDKGLGQITLIQKKTGRTVNVPIVDDRVYELCDKYNYDFPEISEQKMNLKIKAVAAILAESTPSFQEKYVTVLTAVEKRSEKTYTKLLKKKKSGSKFTENERKWFGKLSKLAEKRNGAPLFERNKHGEIIRPKYELITSHTARRSGATNLYKLDVLSDQEIRSITGHQSQKVFENYIRIGISEQAQRVGDKILAAKGAKKKKGNAKC</sequence>
<accession>A0A928BRX2</accession>
<dbReference type="Proteomes" id="UP000763088">
    <property type="component" value="Unassembled WGS sequence"/>
</dbReference>
<dbReference type="InterPro" id="IPR050090">
    <property type="entry name" value="Tyrosine_recombinase_XerCD"/>
</dbReference>
<evidence type="ECO:0000256" key="2">
    <source>
        <dbReference type="ARBA" id="ARBA00023172"/>
    </source>
</evidence>
<gene>
    <name evidence="5" type="ORF">E7102_07325</name>
</gene>
<keyword evidence="1" id="KW-0238">DNA-binding</keyword>
<dbReference type="AlphaFoldDB" id="A0A928BRX2"/>
<evidence type="ECO:0000256" key="1">
    <source>
        <dbReference type="ARBA" id="ARBA00023125"/>
    </source>
</evidence>
<dbReference type="Pfam" id="PF17293">
    <property type="entry name" value="Arm-DNA-bind_5"/>
    <property type="match status" value="1"/>
</dbReference>
<feature type="domain" description="Phage integrase SAM-like" evidence="3">
    <location>
        <begin position="145"/>
        <end position="218"/>
    </location>
</feature>
<name>A0A928BRX2_XYLRU</name>
<dbReference type="PANTHER" id="PTHR30349:SF64">
    <property type="entry name" value="PROPHAGE INTEGRASE INTD-RELATED"/>
    <property type="match status" value="1"/>
</dbReference>
<evidence type="ECO:0000259" key="3">
    <source>
        <dbReference type="Pfam" id="PF13102"/>
    </source>
</evidence>
<evidence type="ECO:0008006" key="7">
    <source>
        <dbReference type="Google" id="ProtNLM"/>
    </source>
</evidence>
<dbReference type="InterPro" id="IPR013762">
    <property type="entry name" value="Integrase-like_cat_sf"/>
</dbReference>
<evidence type="ECO:0000313" key="5">
    <source>
        <dbReference type="EMBL" id="MBE6266263.1"/>
    </source>
</evidence>
<organism evidence="5 6">
    <name type="scientific">Xylanibacter ruminicola</name>
    <name type="common">Prevotella ruminicola</name>
    <dbReference type="NCBI Taxonomy" id="839"/>
    <lineage>
        <taxon>Bacteria</taxon>
        <taxon>Pseudomonadati</taxon>
        <taxon>Bacteroidota</taxon>
        <taxon>Bacteroidia</taxon>
        <taxon>Bacteroidales</taxon>
        <taxon>Prevotellaceae</taxon>
        <taxon>Xylanibacter</taxon>
    </lineage>
</organism>
<protein>
    <recommendedName>
        <fullName evidence="7">Phage integrase family protein</fullName>
    </recommendedName>
</protein>
<comment type="caution">
    <text evidence="5">The sequence shown here is derived from an EMBL/GenBank/DDBJ whole genome shotgun (WGS) entry which is preliminary data.</text>
</comment>
<dbReference type="InterPro" id="IPR025269">
    <property type="entry name" value="SAM-like_dom"/>
</dbReference>
<dbReference type="SUPFAM" id="SSF56349">
    <property type="entry name" value="DNA breaking-rejoining enzymes"/>
    <property type="match status" value="1"/>
</dbReference>
<dbReference type="InterPro" id="IPR011010">
    <property type="entry name" value="DNA_brk_join_enz"/>
</dbReference>
<evidence type="ECO:0000259" key="4">
    <source>
        <dbReference type="Pfam" id="PF17293"/>
    </source>
</evidence>
<dbReference type="GO" id="GO:0003677">
    <property type="term" value="F:DNA binding"/>
    <property type="evidence" value="ECO:0007669"/>
    <property type="project" value="UniProtKB-KW"/>
</dbReference>
<dbReference type="InterPro" id="IPR035386">
    <property type="entry name" value="Arm-DNA-bind_5"/>
</dbReference>
<dbReference type="EMBL" id="SUYD01000008">
    <property type="protein sequence ID" value="MBE6266263.1"/>
    <property type="molecule type" value="Genomic_DNA"/>
</dbReference>
<keyword evidence="2" id="KW-0233">DNA recombination</keyword>
<proteinExistence type="predicted"/>
<evidence type="ECO:0000313" key="6">
    <source>
        <dbReference type="Proteomes" id="UP000763088"/>
    </source>
</evidence>
<reference evidence="5" key="1">
    <citation type="submission" date="2019-04" db="EMBL/GenBank/DDBJ databases">
        <title>Evolution of Biomass-Degrading Anaerobic Consortia Revealed by Metagenomics.</title>
        <authorList>
            <person name="Peng X."/>
        </authorList>
    </citation>
    <scope>NUCLEOTIDE SEQUENCE</scope>
    <source>
        <strain evidence="5">SIG141</strain>
    </source>
</reference>
<dbReference type="Gene3D" id="1.10.150.130">
    <property type="match status" value="1"/>
</dbReference>
<dbReference type="Pfam" id="PF13102">
    <property type="entry name" value="Phage_int_SAM_5"/>
    <property type="match status" value="1"/>
</dbReference>
<dbReference type="GO" id="GO:0006310">
    <property type="term" value="P:DNA recombination"/>
    <property type="evidence" value="ECO:0007669"/>
    <property type="project" value="UniProtKB-KW"/>
</dbReference>